<feature type="transmembrane region" description="Helical" evidence="8">
    <location>
        <begin position="174"/>
        <end position="197"/>
    </location>
</feature>
<keyword evidence="3" id="KW-0813">Transport</keyword>
<evidence type="ECO:0000256" key="2">
    <source>
        <dbReference type="ARBA" id="ARBA00009142"/>
    </source>
</evidence>
<feature type="transmembrane region" description="Helical" evidence="8">
    <location>
        <begin position="203"/>
        <end position="222"/>
    </location>
</feature>
<dbReference type="InterPro" id="IPR052017">
    <property type="entry name" value="TSUP"/>
</dbReference>
<sequence length="259" mass="27867">MTVDTTILHDPLFWLLGIPAVILMGLGKGGFIGFGTLAMPLVAMVVPPVQAAAIVLPLLIVQDAVGVWAFRHSWDRHIMRVMLPGAILGILLGYLFAASLPESWILLALGLISVLFGGQRLWVERGGTPAPARVLPDWVGVLCATVSGLTSQIAHAGAPPYQLWVFPQKLPRDVLVGTTAIFFALMNWIKVPAYVALGQFTPVNLLASAALLPIAILATFAGVRLVRRIDPERFYVMVYGLTMLVGVKLSWDAVSRLAG</sequence>
<accession>A0A1T5DLP3</accession>
<dbReference type="STRING" id="439228.SAMN06295920_105285"/>
<dbReference type="PANTHER" id="PTHR30269">
    <property type="entry name" value="TRANSMEMBRANE PROTEIN YFCA"/>
    <property type="match status" value="1"/>
</dbReference>
<reference evidence="10" key="1">
    <citation type="submission" date="2017-02" db="EMBL/GenBank/DDBJ databases">
        <authorList>
            <person name="Varghese N."/>
            <person name="Submissions S."/>
        </authorList>
    </citation>
    <scope>NUCLEOTIDE SEQUENCE [LARGE SCALE GENOMIC DNA]</scope>
    <source>
        <strain evidence="10">UM2</strain>
    </source>
</reference>
<dbReference type="OrthoDB" id="7028171at2"/>
<feature type="transmembrane region" description="Helical" evidence="8">
    <location>
        <begin position="81"/>
        <end position="98"/>
    </location>
</feature>
<dbReference type="AlphaFoldDB" id="A0A1T5DLP3"/>
<evidence type="ECO:0000256" key="4">
    <source>
        <dbReference type="ARBA" id="ARBA00022475"/>
    </source>
</evidence>
<dbReference type="PANTHER" id="PTHR30269:SF37">
    <property type="entry name" value="MEMBRANE TRANSPORTER PROTEIN"/>
    <property type="match status" value="1"/>
</dbReference>
<dbReference type="Proteomes" id="UP000189818">
    <property type="component" value="Unassembled WGS sequence"/>
</dbReference>
<feature type="transmembrane region" description="Helical" evidence="8">
    <location>
        <begin position="104"/>
        <end position="123"/>
    </location>
</feature>
<dbReference type="EMBL" id="FUYM01000005">
    <property type="protein sequence ID" value="SKB72596.1"/>
    <property type="molecule type" value="Genomic_DNA"/>
</dbReference>
<dbReference type="RefSeq" id="WP_079648644.1">
    <property type="nucleotide sequence ID" value="NZ_FUYM01000005.1"/>
</dbReference>
<evidence type="ECO:0000256" key="7">
    <source>
        <dbReference type="ARBA" id="ARBA00023136"/>
    </source>
</evidence>
<proteinExistence type="inferred from homology"/>
<feature type="transmembrane region" description="Helical" evidence="8">
    <location>
        <begin position="234"/>
        <end position="251"/>
    </location>
</feature>
<protein>
    <recommendedName>
        <fullName evidence="8">Probable membrane transporter protein</fullName>
    </recommendedName>
</protein>
<evidence type="ECO:0000256" key="6">
    <source>
        <dbReference type="ARBA" id="ARBA00022989"/>
    </source>
</evidence>
<dbReference type="Pfam" id="PF01925">
    <property type="entry name" value="TauE"/>
    <property type="match status" value="1"/>
</dbReference>
<name>A0A1T5DLP3_9SPHN</name>
<comment type="similarity">
    <text evidence="2 8">Belongs to the 4-toluene sulfonate uptake permease (TSUP) (TC 2.A.102) family.</text>
</comment>
<evidence type="ECO:0000256" key="5">
    <source>
        <dbReference type="ARBA" id="ARBA00022692"/>
    </source>
</evidence>
<evidence type="ECO:0000313" key="10">
    <source>
        <dbReference type="Proteomes" id="UP000189818"/>
    </source>
</evidence>
<evidence type="ECO:0000313" key="9">
    <source>
        <dbReference type="EMBL" id="SKB72596.1"/>
    </source>
</evidence>
<evidence type="ECO:0000256" key="8">
    <source>
        <dbReference type="RuleBase" id="RU363041"/>
    </source>
</evidence>
<feature type="transmembrane region" description="Helical" evidence="8">
    <location>
        <begin position="12"/>
        <end position="37"/>
    </location>
</feature>
<keyword evidence="10" id="KW-1185">Reference proteome</keyword>
<feature type="transmembrane region" description="Helical" evidence="8">
    <location>
        <begin position="49"/>
        <end position="69"/>
    </location>
</feature>
<keyword evidence="6 8" id="KW-1133">Transmembrane helix</keyword>
<keyword evidence="5 8" id="KW-0812">Transmembrane</keyword>
<keyword evidence="4 8" id="KW-1003">Cell membrane</keyword>
<dbReference type="InterPro" id="IPR002781">
    <property type="entry name" value="TM_pro_TauE-like"/>
</dbReference>
<dbReference type="GO" id="GO:0005886">
    <property type="term" value="C:plasma membrane"/>
    <property type="evidence" value="ECO:0007669"/>
    <property type="project" value="UniProtKB-SubCell"/>
</dbReference>
<evidence type="ECO:0000256" key="1">
    <source>
        <dbReference type="ARBA" id="ARBA00004651"/>
    </source>
</evidence>
<evidence type="ECO:0000256" key="3">
    <source>
        <dbReference type="ARBA" id="ARBA00022448"/>
    </source>
</evidence>
<gene>
    <name evidence="9" type="ORF">SAMN06295920_105285</name>
</gene>
<comment type="subcellular location">
    <subcellularLocation>
        <location evidence="1 8">Cell membrane</location>
        <topology evidence="1 8">Multi-pass membrane protein</topology>
    </subcellularLocation>
</comment>
<keyword evidence="7 8" id="KW-0472">Membrane</keyword>
<organism evidence="9 10">
    <name type="scientific">Rhizorhabdus histidinilytica</name>
    <dbReference type="NCBI Taxonomy" id="439228"/>
    <lineage>
        <taxon>Bacteria</taxon>
        <taxon>Pseudomonadati</taxon>
        <taxon>Pseudomonadota</taxon>
        <taxon>Alphaproteobacteria</taxon>
        <taxon>Sphingomonadales</taxon>
        <taxon>Sphingomonadaceae</taxon>
        <taxon>Rhizorhabdus</taxon>
    </lineage>
</organism>